<gene>
    <name evidence="1" type="ORF">GCM10009560_35840</name>
</gene>
<evidence type="ECO:0000313" key="2">
    <source>
        <dbReference type="Proteomes" id="UP001501578"/>
    </source>
</evidence>
<sequence>MTRDAVELIYRAIDGEVVRVPLLVGWRERFEAVAPVRGFPSWRGQRNFPGLWWSATSGEHVGFESWLERDHAMMLDFDPHVIGFSSQPFWLCWSTDQGPRRHAPDFFARLHDDSACVVDVRPDQRIRPSDAEAFAMTAQACASVGWDYRRVGERDPILVANIRWLSGYRHSRCEPGSALVRALREVFAEPAGLLRGARQLGDPLAILPALFHLLWMGDLVTDLTTTPLSLASTVWSRRDGGRG</sequence>
<comment type="caution">
    <text evidence="1">The sequence shown here is derived from an EMBL/GenBank/DDBJ whole genome shotgun (WGS) entry which is preliminary data.</text>
</comment>
<organism evidence="1 2">
    <name type="scientific">Nonomuraea longicatena</name>
    <dbReference type="NCBI Taxonomy" id="83682"/>
    <lineage>
        <taxon>Bacteria</taxon>
        <taxon>Bacillati</taxon>
        <taxon>Actinomycetota</taxon>
        <taxon>Actinomycetes</taxon>
        <taxon>Streptosporangiales</taxon>
        <taxon>Streptosporangiaceae</taxon>
        <taxon>Nonomuraea</taxon>
    </lineage>
</organism>
<name>A0ABP4A392_9ACTN</name>
<dbReference type="InterPro" id="IPR048000">
    <property type="entry name" value="TnsA-like"/>
</dbReference>
<accession>A0ABP4A392</accession>
<keyword evidence="2" id="KW-1185">Reference proteome</keyword>
<protein>
    <submittedName>
        <fullName evidence="1">TnsA-like heteromeric transposase endonuclease subunit</fullName>
    </submittedName>
</protein>
<evidence type="ECO:0000313" key="1">
    <source>
        <dbReference type="EMBL" id="GAA0931007.1"/>
    </source>
</evidence>
<reference evidence="2" key="1">
    <citation type="journal article" date="2019" name="Int. J. Syst. Evol. Microbiol.">
        <title>The Global Catalogue of Microorganisms (GCM) 10K type strain sequencing project: providing services to taxonomists for standard genome sequencing and annotation.</title>
        <authorList>
            <consortium name="The Broad Institute Genomics Platform"/>
            <consortium name="The Broad Institute Genome Sequencing Center for Infectious Disease"/>
            <person name="Wu L."/>
            <person name="Ma J."/>
        </authorList>
    </citation>
    <scope>NUCLEOTIDE SEQUENCE [LARGE SCALE GENOMIC DNA]</scope>
    <source>
        <strain evidence="2">JCM 11136</strain>
    </source>
</reference>
<dbReference type="EMBL" id="BAAAHQ010000016">
    <property type="protein sequence ID" value="GAA0931007.1"/>
    <property type="molecule type" value="Genomic_DNA"/>
</dbReference>
<proteinExistence type="predicted"/>
<dbReference type="NCBIfam" id="NF033179">
    <property type="entry name" value="TnsA_like_Actin"/>
    <property type="match status" value="1"/>
</dbReference>
<dbReference type="Proteomes" id="UP001501578">
    <property type="component" value="Unassembled WGS sequence"/>
</dbReference>